<dbReference type="EMBL" id="JAAAIP010000544">
    <property type="protein sequence ID" value="KAG0315355.1"/>
    <property type="molecule type" value="Genomic_DNA"/>
</dbReference>
<organism evidence="3 4">
    <name type="scientific">Dissophora globulifera</name>
    <dbReference type="NCBI Taxonomy" id="979702"/>
    <lineage>
        <taxon>Eukaryota</taxon>
        <taxon>Fungi</taxon>
        <taxon>Fungi incertae sedis</taxon>
        <taxon>Mucoromycota</taxon>
        <taxon>Mortierellomycotina</taxon>
        <taxon>Mortierellomycetes</taxon>
        <taxon>Mortierellales</taxon>
        <taxon>Mortierellaceae</taxon>
        <taxon>Dissophora</taxon>
    </lineage>
</organism>
<accession>A0A9P6RBX9</accession>
<keyword evidence="2" id="KW-0472">Membrane</keyword>
<protein>
    <submittedName>
        <fullName evidence="3">Uncharacterized protein</fullName>
    </submittedName>
</protein>
<evidence type="ECO:0000313" key="4">
    <source>
        <dbReference type="Proteomes" id="UP000738325"/>
    </source>
</evidence>
<feature type="compositionally biased region" description="Polar residues" evidence="1">
    <location>
        <begin position="23"/>
        <end position="34"/>
    </location>
</feature>
<reference evidence="3" key="1">
    <citation type="journal article" date="2020" name="Fungal Divers.">
        <title>Resolving the Mortierellaceae phylogeny through synthesis of multi-gene phylogenetics and phylogenomics.</title>
        <authorList>
            <person name="Vandepol N."/>
            <person name="Liber J."/>
            <person name="Desiro A."/>
            <person name="Na H."/>
            <person name="Kennedy M."/>
            <person name="Barry K."/>
            <person name="Grigoriev I.V."/>
            <person name="Miller A.N."/>
            <person name="O'Donnell K."/>
            <person name="Stajich J.E."/>
            <person name="Bonito G."/>
        </authorList>
    </citation>
    <scope>NUCLEOTIDE SEQUENCE</scope>
    <source>
        <strain evidence="3">REB-010B</strain>
    </source>
</reference>
<keyword evidence="2" id="KW-0812">Transmembrane</keyword>
<feature type="compositionally biased region" description="Low complexity" evidence="1">
    <location>
        <begin position="35"/>
        <end position="52"/>
    </location>
</feature>
<feature type="transmembrane region" description="Helical" evidence="2">
    <location>
        <begin position="139"/>
        <end position="159"/>
    </location>
</feature>
<evidence type="ECO:0000256" key="1">
    <source>
        <dbReference type="SAM" id="MobiDB-lite"/>
    </source>
</evidence>
<gene>
    <name evidence="3" type="ORF">BGZ99_007509</name>
</gene>
<feature type="transmembrane region" description="Helical" evidence="2">
    <location>
        <begin position="230"/>
        <end position="255"/>
    </location>
</feature>
<proteinExistence type="predicted"/>
<comment type="caution">
    <text evidence="3">The sequence shown here is derived from an EMBL/GenBank/DDBJ whole genome shotgun (WGS) entry which is preliminary data.</text>
</comment>
<feature type="region of interest" description="Disordered" evidence="1">
    <location>
        <begin position="1"/>
        <end position="52"/>
    </location>
</feature>
<evidence type="ECO:0000256" key="2">
    <source>
        <dbReference type="SAM" id="Phobius"/>
    </source>
</evidence>
<feature type="transmembrane region" description="Helical" evidence="2">
    <location>
        <begin position="165"/>
        <end position="190"/>
    </location>
</feature>
<name>A0A9P6RBX9_9FUNG</name>
<feature type="transmembrane region" description="Helical" evidence="2">
    <location>
        <begin position="202"/>
        <end position="224"/>
    </location>
</feature>
<dbReference type="Proteomes" id="UP000738325">
    <property type="component" value="Unassembled WGS sequence"/>
</dbReference>
<keyword evidence="4" id="KW-1185">Reference proteome</keyword>
<dbReference type="AlphaFoldDB" id="A0A9P6RBX9"/>
<dbReference type="OrthoDB" id="2427124at2759"/>
<sequence>MSEQPIYHSPAPGTVMPPPLQQGDGTSANHQYATPYQYAQPSPDQQQQQHYYAQSPVVQQQPLYAAQSPDPQPVYTQPQPVYAQPQPHIQAEAPTVVYAQELTTTQVPVITGNGKGLTGRLPQVDNCCACLPLHTGAMVVAFIMFIFYGWCGLGLILGGSEIGGYGAFAIVIGVLYILVAVVSLYGLIGIYKEEVAWVDRFVRMFVIGSLVWVVLYIIEIIVLATQYGAYIAWGSTIVQLILGFLFQYYFCICLVSYQRVLHARVGDQEKQIPMQ</sequence>
<keyword evidence="2" id="KW-1133">Transmembrane helix</keyword>
<evidence type="ECO:0000313" key="3">
    <source>
        <dbReference type="EMBL" id="KAG0315355.1"/>
    </source>
</evidence>